<gene>
    <name evidence="6" type="ORF">HNR48_002717</name>
</gene>
<dbReference type="InterPro" id="IPR001789">
    <property type="entry name" value="Sig_transdc_resp-reg_receiver"/>
</dbReference>
<comment type="caution">
    <text evidence="6">The sequence shown here is derived from an EMBL/GenBank/DDBJ whole genome shotgun (WGS) entry which is preliminary data.</text>
</comment>
<dbReference type="InParanoid" id="A0A7X0JUC1"/>
<proteinExistence type="predicted"/>
<dbReference type="PANTHER" id="PTHR45566">
    <property type="entry name" value="HTH-TYPE TRANSCRIPTIONAL REGULATOR YHJB-RELATED"/>
    <property type="match status" value="1"/>
</dbReference>
<dbReference type="InterPro" id="IPR000792">
    <property type="entry name" value="Tscrpt_reg_LuxR_C"/>
</dbReference>
<dbReference type="Gene3D" id="3.40.50.2300">
    <property type="match status" value="1"/>
</dbReference>
<keyword evidence="7" id="KW-1185">Reference proteome</keyword>
<dbReference type="SMART" id="SM00421">
    <property type="entry name" value="HTH_LUXR"/>
    <property type="match status" value="1"/>
</dbReference>
<protein>
    <submittedName>
        <fullName evidence="6">DNA-binding NarL/FixJ family response regulator</fullName>
    </submittedName>
</protein>
<dbReference type="RefSeq" id="WP_166845899.1">
    <property type="nucleotide sequence ID" value="NZ_JAAONY010000002.1"/>
</dbReference>
<dbReference type="InterPro" id="IPR058245">
    <property type="entry name" value="NreC/VraR/RcsB-like_REC"/>
</dbReference>
<evidence type="ECO:0000256" key="3">
    <source>
        <dbReference type="PROSITE-ProRule" id="PRU00169"/>
    </source>
</evidence>
<feature type="modified residue" description="4-aspartylphosphate" evidence="3">
    <location>
        <position position="55"/>
    </location>
</feature>
<evidence type="ECO:0000313" key="7">
    <source>
        <dbReference type="Proteomes" id="UP000528457"/>
    </source>
</evidence>
<accession>A0A7X0JUC1</accession>
<dbReference type="PRINTS" id="PR00038">
    <property type="entry name" value="HTHLUXR"/>
</dbReference>
<dbReference type="GO" id="GO:0000160">
    <property type="term" value="P:phosphorelay signal transduction system"/>
    <property type="evidence" value="ECO:0007669"/>
    <property type="project" value="InterPro"/>
</dbReference>
<dbReference type="Pfam" id="PF00196">
    <property type="entry name" value="GerE"/>
    <property type="match status" value="1"/>
</dbReference>
<dbReference type="InterPro" id="IPR016032">
    <property type="entry name" value="Sig_transdc_resp-reg_C-effctor"/>
</dbReference>
<feature type="domain" description="Response regulatory" evidence="5">
    <location>
        <begin position="3"/>
        <end position="120"/>
    </location>
</feature>
<sequence length="217" mass="23686">MPKFIVADDHPLFRGALVQALEQHFTNADIVQAEDVESLQKQVQEHNDADLLLLDLHMPGASGFSGLIFINGQYPHIPVMVVSANEQASIIHQAIEYGAAGFLPKSSPPEMIGSSIEKVLQGEIWLPENLPPADEVNNDNKAAIAEVVASFTPQQFRVANMLADGLLNKQIAYEMDVTEATVKAHLTAIFRKLGVHSRTQAVLAMNQLDLSPPQMDS</sequence>
<dbReference type="CDD" id="cd17535">
    <property type="entry name" value="REC_NarL-like"/>
    <property type="match status" value="1"/>
</dbReference>
<organism evidence="6 7">
    <name type="scientific">Pseudoteredinibacter isoporae</name>
    <dbReference type="NCBI Taxonomy" id="570281"/>
    <lineage>
        <taxon>Bacteria</taxon>
        <taxon>Pseudomonadati</taxon>
        <taxon>Pseudomonadota</taxon>
        <taxon>Gammaproteobacteria</taxon>
        <taxon>Cellvibrionales</taxon>
        <taxon>Cellvibrionaceae</taxon>
        <taxon>Pseudoteredinibacter</taxon>
    </lineage>
</organism>
<dbReference type="PROSITE" id="PS50110">
    <property type="entry name" value="RESPONSE_REGULATORY"/>
    <property type="match status" value="1"/>
</dbReference>
<dbReference type="Proteomes" id="UP000528457">
    <property type="component" value="Unassembled WGS sequence"/>
</dbReference>
<dbReference type="SUPFAM" id="SSF46894">
    <property type="entry name" value="C-terminal effector domain of the bipartite response regulators"/>
    <property type="match status" value="1"/>
</dbReference>
<dbReference type="AlphaFoldDB" id="A0A7X0JUC1"/>
<dbReference type="PROSITE" id="PS00622">
    <property type="entry name" value="HTH_LUXR_1"/>
    <property type="match status" value="1"/>
</dbReference>
<dbReference type="SUPFAM" id="SSF52172">
    <property type="entry name" value="CheY-like"/>
    <property type="match status" value="1"/>
</dbReference>
<evidence type="ECO:0000259" key="4">
    <source>
        <dbReference type="PROSITE" id="PS50043"/>
    </source>
</evidence>
<dbReference type="EMBL" id="JACHHT010000002">
    <property type="protein sequence ID" value="MBB6522432.1"/>
    <property type="molecule type" value="Genomic_DNA"/>
</dbReference>
<name>A0A7X0JUC1_9GAMM</name>
<dbReference type="GO" id="GO:0006355">
    <property type="term" value="P:regulation of DNA-templated transcription"/>
    <property type="evidence" value="ECO:0007669"/>
    <property type="project" value="InterPro"/>
</dbReference>
<dbReference type="PROSITE" id="PS50043">
    <property type="entry name" value="HTH_LUXR_2"/>
    <property type="match status" value="1"/>
</dbReference>
<keyword evidence="2 6" id="KW-0238">DNA-binding</keyword>
<dbReference type="GO" id="GO:0003677">
    <property type="term" value="F:DNA binding"/>
    <property type="evidence" value="ECO:0007669"/>
    <property type="project" value="UniProtKB-KW"/>
</dbReference>
<dbReference type="CDD" id="cd06170">
    <property type="entry name" value="LuxR_C_like"/>
    <property type="match status" value="1"/>
</dbReference>
<feature type="domain" description="HTH luxR-type" evidence="4">
    <location>
        <begin position="144"/>
        <end position="209"/>
    </location>
</feature>
<dbReference type="Pfam" id="PF00072">
    <property type="entry name" value="Response_reg"/>
    <property type="match status" value="1"/>
</dbReference>
<evidence type="ECO:0000259" key="5">
    <source>
        <dbReference type="PROSITE" id="PS50110"/>
    </source>
</evidence>
<evidence type="ECO:0000256" key="1">
    <source>
        <dbReference type="ARBA" id="ARBA00022553"/>
    </source>
</evidence>
<dbReference type="PANTHER" id="PTHR45566:SF1">
    <property type="entry name" value="HTH-TYPE TRANSCRIPTIONAL REGULATOR YHJB-RELATED"/>
    <property type="match status" value="1"/>
</dbReference>
<dbReference type="InterPro" id="IPR011006">
    <property type="entry name" value="CheY-like_superfamily"/>
</dbReference>
<keyword evidence="1 3" id="KW-0597">Phosphoprotein</keyword>
<dbReference type="InterPro" id="IPR051015">
    <property type="entry name" value="EvgA-like"/>
</dbReference>
<evidence type="ECO:0000256" key="2">
    <source>
        <dbReference type="ARBA" id="ARBA00023125"/>
    </source>
</evidence>
<dbReference type="SMART" id="SM00448">
    <property type="entry name" value="REC"/>
    <property type="match status" value="1"/>
</dbReference>
<reference evidence="6 7" key="1">
    <citation type="submission" date="2020-08" db="EMBL/GenBank/DDBJ databases">
        <title>Genomic Encyclopedia of Type Strains, Phase IV (KMG-IV): sequencing the most valuable type-strain genomes for metagenomic binning, comparative biology and taxonomic classification.</title>
        <authorList>
            <person name="Goeker M."/>
        </authorList>
    </citation>
    <scope>NUCLEOTIDE SEQUENCE [LARGE SCALE GENOMIC DNA]</scope>
    <source>
        <strain evidence="6 7">DSM 22368</strain>
    </source>
</reference>
<evidence type="ECO:0000313" key="6">
    <source>
        <dbReference type="EMBL" id="MBB6522432.1"/>
    </source>
</evidence>